<gene>
    <name evidence="9" type="primary">gmk</name>
    <name evidence="11" type="ORF">A2527_06290</name>
</gene>
<organism evidence="11 12">
    <name type="scientific">Candidatus Lambdaproteobacteria bacterium RIFOXYD2_FULL_50_16</name>
    <dbReference type="NCBI Taxonomy" id="1817772"/>
    <lineage>
        <taxon>Bacteria</taxon>
        <taxon>Pseudomonadati</taxon>
        <taxon>Pseudomonadota</taxon>
        <taxon>Candidatus Lambdaproteobacteria</taxon>
    </lineage>
</organism>
<accession>A0A1F6GA09</accession>
<dbReference type="PANTHER" id="PTHR23117:SF13">
    <property type="entry name" value="GUANYLATE KINASE"/>
    <property type="match status" value="1"/>
</dbReference>
<dbReference type="InterPro" id="IPR008145">
    <property type="entry name" value="GK/Ca_channel_bsu"/>
</dbReference>
<feature type="binding site" evidence="9">
    <location>
        <begin position="13"/>
        <end position="20"/>
    </location>
    <ligand>
        <name>ATP</name>
        <dbReference type="ChEBI" id="CHEBI:30616"/>
    </ligand>
</feature>
<dbReference type="GO" id="GO:0005829">
    <property type="term" value="C:cytosol"/>
    <property type="evidence" value="ECO:0007669"/>
    <property type="project" value="TreeGrafter"/>
</dbReference>
<dbReference type="EMBL" id="MFNE01000030">
    <property type="protein sequence ID" value="OGG94945.1"/>
    <property type="molecule type" value="Genomic_DNA"/>
</dbReference>
<dbReference type="SMART" id="SM00072">
    <property type="entry name" value="GuKc"/>
    <property type="match status" value="1"/>
</dbReference>
<keyword evidence="6 9" id="KW-0418">Kinase</keyword>
<dbReference type="PROSITE" id="PS50052">
    <property type="entry name" value="GUANYLATE_KINASE_2"/>
    <property type="match status" value="1"/>
</dbReference>
<keyword evidence="4 9" id="KW-0808">Transferase</keyword>
<evidence type="ECO:0000256" key="4">
    <source>
        <dbReference type="ARBA" id="ARBA00022679"/>
    </source>
</evidence>
<dbReference type="PANTHER" id="PTHR23117">
    <property type="entry name" value="GUANYLATE KINASE-RELATED"/>
    <property type="match status" value="1"/>
</dbReference>
<dbReference type="GO" id="GO:0005524">
    <property type="term" value="F:ATP binding"/>
    <property type="evidence" value="ECO:0007669"/>
    <property type="project" value="UniProtKB-UniRule"/>
</dbReference>
<dbReference type="Pfam" id="PF00625">
    <property type="entry name" value="Guanylate_kin"/>
    <property type="match status" value="1"/>
</dbReference>
<comment type="similarity">
    <text evidence="1 9">Belongs to the guanylate kinase family.</text>
</comment>
<keyword evidence="5 9" id="KW-0547">Nucleotide-binding</keyword>
<evidence type="ECO:0000313" key="12">
    <source>
        <dbReference type="Proteomes" id="UP000178449"/>
    </source>
</evidence>
<dbReference type="FunFam" id="3.30.63.10:FF:000002">
    <property type="entry name" value="Guanylate kinase 1"/>
    <property type="match status" value="1"/>
</dbReference>
<feature type="domain" description="Guanylate kinase-like" evidence="10">
    <location>
        <begin position="6"/>
        <end position="184"/>
    </location>
</feature>
<evidence type="ECO:0000256" key="8">
    <source>
        <dbReference type="ARBA" id="ARBA00030128"/>
    </source>
</evidence>
<sequence length="229" mass="25918">MGLIRPALFVVSAPSGTGKTSLVKEALASLNFLQLSVSTTTRAQRPGEVEGVDYHFTDPEDFKKSIEKSEFLEWAQVYGNYYGTSKLKIQEQENSGYTVVLDVDVQGAMQLKAIDFKAVYIFITPPSLEELKSRLINRGTETEASLARRLGNAKHELAFQDQYDHVILNDNLELGKDRLLKVFLYHVLDRDKIRELPLAEVILRITGHREHPRIKRLLHEIQLSGGLVL</sequence>
<dbReference type="SUPFAM" id="SSF52540">
    <property type="entry name" value="P-loop containing nucleoside triphosphate hydrolases"/>
    <property type="match status" value="1"/>
</dbReference>
<protein>
    <recommendedName>
        <fullName evidence="3 9">Guanylate kinase</fullName>
        <ecNumber evidence="2 9">2.7.4.8</ecNumber>
    </recommendedName>
    <alternativeName>
        <fullName evidence="8 9">GMP kinase</fullName>
    </alternativeName>
</protein>
<comment type="catalytic activity">
    <reaction evidence="9">
        <text>GMP + ATP = GDP + ADP</text>
        <dbReference type="Rhea" id="RHEA:20780"/>
        <dbReference type="ChEBI" id="CHEBI:30616"/>
        <dbReference type="ChEBI" id="CHEBI:58115"/>
        <dbReference type="ChEBI" id="CHEBI:58189"/>
        <dbReference type="ChEBI" id="CHEBI:456216"/>
        <dbReference type="EC" id="2.7.4.8"/>
    </reaction>
</comment>
<dbReference type="EC" id="2.7.4.8" evidence="2 9"/>
<dbReference type="InterPro" id="IPR027417">
    <property type="entry name" value="P-loop_NTPase"/>
</dbReference>
<dbReference type="Proteomes" id="UP000178449">
    <property type="component" value="Unassembled WGS sequence"/>
</dbReference>
<dbReference type="InterPro" id="IPR020590">
    <property type="entry name" value="Guanylate_kinase_CS"/>
</dbReference>
<dbReference type="HAMAP" id="MF_00328">
    <property type="entry name" value="Guanylate_kinase"/>
    <property type="match status" value="1"/>
</dbReference>
<evidence type="ECO:0000256" key="5">
    <source>
        <dbReference type="ARBA" id="ARBA00022741"/>
    </source>
</evidence>
<dbReference type="Gene3D" id="3.30.63.10">
    <property type="entry name" value="Guanylate Kinase phosphate binding domain"/>
    <property type="match status" value="1"/>
</dbReference>
<dbReference type="InterPro" id="IPR008144">
    <property type="entry name" value="Guanylate_kin-like_dom"/>
</dbReference>
<keyword evidence="7 9" id="KW-0067">ATP-binding</keyword>
<dbReference type="STRING" id="1817772.A2527_06290"/>
<dbReference type="InterPro" id="IPR017665">
    <property type="entry name" value="Guanylate_kinase"/>
</dbReference>
<dbReference type="NCBIfam" id="TIGR03263">
    <property type="entry name" value="guanyl_kin"/>
    <property type="match status" value="1"/>
</dbReference>
<evidence type="ECO:0000313" key="11">
    <source>
        <dbReference type="EMBL" id="OGG94945.1"/>
    </source>
</evidence>
<comment type="caution">
    <text evidence="11">The sequence shown here is derived from an EMBL/GenBank/DDBJ whole genome shotgun (WGS) entry which is preliminary data.</text>
</comment>
<dbReference type="PROSITE" id="PS00856">
    <property type="entry name" value="GUANYLATE_KINASE_1"/>
    <property type="match status" value="1"/>
</dbReference>
<proteinExistence type="inferred from homology"/>
<evidence type="ECO:0000259" key="10">
    <source>
        <dbReference type="PROSITE" id="PS50052"/>
    </source>
</evidence>
<evidence type="ECO:0000256" key="3">
    <source>
        <dbReference type="ARBA" id="ARBA00016296"/>
    </source>
</evidence>
<keyword evidence="9" id="KW-0963">Cytoplasm</keyword>
<dbReference type="CDD" id="cd00071">
    <property type="entry name" value="GMPK"/>
    <property type="match status" value="1"/>
</dbReference>
<comment type="function">
    <text evidence="9">Essential for recycling GMP and indirectly, cGMP.</text>
</comment>
<evidence type="ECO:0000256" key="2">
    <source>
        <dbReference type="ARBA" id="ARBA00012961"/>
    </source>
</evidence>
<evidence type="ECO:0000256" key="6">
    <source>
        <dbReference type="ARBA" id="ARBA00022777"/>
    </source>
</evidence>
<comment type="subcellular location">
    <subcellularLocation>
        <location evidence="9">Cytoplasm</location>
    </subcellularLocation>
</comment>
<evidence type="ECO:0000256" key="9">
    <source>
        <dbReference type="HAMAP-Rule" id="MF_00328"/>
    </source>
</evidence>
<evidence type="ECO:0000256" key="1">
    <source>
        <dbReference type="ARBA" id="ARBA00005790"/>
    </source>
</evidence>
<dbReference type="Gene3D" id="3.40.50.300">
    <property type="entry name" value="P-loop containing nucleotide triphosphate hydrolases"/>
    <property type="match status" value="1"/>
</dbReference>
<reference evidence="11 12" key="1">
    <citation type="journal article" date="2016" name="Nat. Commun.">
        <title>Thousands of microbial genomes shed light on interconnected biogeochemical processes in an aquifer system.</title>
        <authorList>
            <person name="Anantharaman K."/>
            <person name="Brown C.T."/>
            <person name="Hug L.A."/>
            <person name="Sharon I."/>
            <person name="Castelle C.J."/>
            <person name="Probst A.J."/>
            <person name="Thomas B.C."/>
            <person name="Singh A."/>
            <person name="Wilkins M.J."/>
            <person name="Karaoz U."/>
            <person name="Brodie E.L."/>
            <person name="Williams K.H."/>
            <person name="Hubbard S.S."/>
            <person name="Banfield J.F."/>
        </authorList>
    </citation>
    <scope>NUCLEOTIDE SEQUENCE [LARGE SCALE GENOMIC DNA]</scope>
</reference>
<evidence type="ECO:0000256" key="7">
    <source>
        <dbReference type="ARBA" id="ARBA00022840"/>
    </source>
</evidence>
<dbReference type="GO" id="GO:0004385">
    <property type="term" value="F:GMP kinase activity"/>
    <property type="evidence" value="ECO:0007669"/>
    <property type="project" value="UniProtKB-UniRule"/>
</dbReference>
<name>A0A1F6GA09_9PROT</name>
<dbReference type="AlphaFoldDB" id="A0A1F6GA09"/>